<protein>
    <submittedName>
        <fullName evidence="2">Uncharacterized protein</fullName>
    </submittedName>
</protein>
<reference evidence="2" key="1">
    <citation type="submission" date="2021-05" db="EMBL/GenBank/DDBJ databases">
        <authorList>
            <person name="Alioto T."/>
            <person name="Alioto T."/>
            <person name="Gomez Garrido J."/>
        </authorList>
    </citation>
    <scope>NUCLEOTIDE SEQUENCE</scope>
</reference>
<dbReference type="AlphaFoldDB" id="A0A8D8ZAR8"/>
<accession>A0A8D8ZAR8</accession>
<proteinExistence type="predicted"/>
<sequence>MFSLFSKVDQESGTCSACLDSSVMVESLIVSRRRRLFLSTIVGPFLSFCMLGAFFRLALLVHQRILLYLLLFARNGLPSHFSHSNSCILNMSFSGLPLSSFSLCRCWLVFFFPKTLILMSWSSIFADLVSPLNTIIFLYDIDLCTNI</sequence>
<keyword evidence="1" id="KW-0472">Membrane</keyword>
<organism evidence="2">
    <name type="scientific">Cacopsylla melanoneura</name>
    <dbReference type="NCBI Taxonomy" id="428564"/>
    <lineage>
        <taxon>Eukaryota</taxon>
        <taxon>Metazoa</taxon>
        <taxon>Ecdysozoa</taxon>
        <taxon>Arthropoda</taxon>
        <taxon>Hexapoda</taxon>
        <taxon>Insecta</taxon>
        <taxon>Pterygota</taxon>
        <taxon>Neoptera</taxon>
        <taxon>Paraneoptera</taxon>
        <taxon>Hemiptera</taxon>
        <taxon>Sternorrhyncha</taxon>
        <taxon>Psylloidea</taxon>
        <taxon>Psyllidae</taxon>
        <taxon>Psyllinae</taxon>
        <taxon>Cacopsylla</taxon>
    </lineage>
</organism>
<keyword evidence="1" id="KW-0812">Transmembrane</keyword>
<keyword evidence="1" id="KW-1133">Transmembrane helix</keyword>
<feature type="transmembrane region" description="Helical" evidence="1">
    <location>
        <begin position="118"/>
        <end position="139"/>
    </location>
</feature>
<evidence type="ECO:0000256" key="1">
    <source>
        <dbReference type="SAM" id="Phobius"/>
    </source>
</evidence>
<dbReference type="EMBL" id="HBUF01456922">
    <property type="protein sequence ID" value="CAG6743942.1"/>
    <property type="molecule type" value="Transcribed_RNA"/>
</dbReference>
<name>A0A8D8ZAR8_9HEMI</name>
<feature type="transmembrane region" description="Helical" evidence="1">
    <location>
        <begin position="36"/>
        <end position="55"/>
    </location>
</feature>
<evidence type="ECO:0000313" key="2">
    <source>
        <dbReference type="EMBL" id="CAG6743942.1"/>
    </source>
</evidence>